<comment type="similarity">
    <text evidence="7">Belongs to the anthrone oxygenase family.</text>
</comment>
<proteinExistence type="inferred from homology"/>
<feature type="transmembrane region" description="Helical" evidence="8">
    <location>
        <begin position="91"/>
        <end position="112"/>
    </location>
</feature>
<evidence type="ECO:0000256" key="7">
    <source>
        <dbReference type="ARBA" id="ARBA00034313"/>
    </source>
</evidence>
<keyword evidence="3 8" id="KW-1133">Transmembrane helix</keyword>
<evidence type="ECO:0008006" key="11">
    <source>
        <dbReference type="Google" id="ProtNLM"/>
    </source>
</evidence>
<feature type="transmembrane region" description="Helical" evidence="8">
    <location>
        <begin position="145"/>
        <end position="168"/>
    </location>
</feature>
<evidence type="ECO:0000256" key="2">
    <source>
        <dbReference type="ARBA" id="ARBA00022692"/>
    </source>
</evidence>
<feature type="transmembrane region" description="Helical" evidence="8">
    <location>
        <begin position="61"/>
        <end position="79"/>
    </location>
</feature>
<evidence type="ECO:0000313" key="10">
    <source>
        <dbReference type="Proteomes" id="UP000192927"/>
    </source>
</evidence>
<evidence type="ECO:0000313" key="9">
    <source>
        <dbReference type="EMBL" id="SLM39057.1"/>
    </source>
</evidence>
<keyword evidence="4" id="KW-0560">Oxidoreductase</keyword>
<dbReference type="EMBL" id="FWEW01003236">
    <property type="protein sequence ID" value="SLM39057.1"/>
    <property type="molecule type" value="Genomic_DNA"/>
</dbReference>
<organism evidence="9 10">
    <name type="scientific">Lasallia pustulata</name>
    <dbReference type="NCBI Taxonomy" id="136370"/>
    <lineage>
        <taxon>Eukaryota</taxon>
        <taxon>Fungi</taxon>
        <taxon>Dikarya</taxon>
        <taxon>Ascomycota</taxon>
        <taxon>Pezizomycotina</taxon>
        <taxon>Lecanoromycetes</taxon>
        <taxon>OSLEUM clade</taxon>
        <taxon>Umbilicariomycetidae</taxon>
        <taxon>Umbilicariales</taxon>
        <taxon>Umbilicariaceae</taxon>
        <taxon>Lasallia</taxon>
    </lineage>
</organism>
<keyword evidence="6 8" id="KW-0472">Membrane</keyword>
<sequence length="169" mass="18383">MARQAESEAPKIGVQATALVTASFLSGAMMSLSAIVVPVLLDTDTESTHLVRQWARLYHYGHLYMPAVSVAATGLYGYVALRKRASNRKQWFIYTAAGATTITMVPFTWLMMAPTNNTLFRLEALASATASAVDLSTVQELVVRWAWLHVVRSVFPLVGAILGLVGVLQ</sequence>
<keyword evidence="5" id="KW-0503">Monooxygenase</keyword>
<evidence type="ECO:0000256" key="3">
    <source>
        <dbReference type="ARBA" id="ARBA00022989"/>
    </source>
</evidence>
<dbReference type="AlphaFoldDB" id="A0A1W5D7E0"/>
<dbReference type="Proteomes" id="UP000192927">
    <property type="component" value="Unassembled WGS sequence"/>
</dbReference>
<reference evidence="10" key="1">
    <citation type="submission" date="2017-03" db="EMBL/GenBank/DDBJ databases">
        <authorList>
            <person name="Sharma R."/>
            <person name="Thines M."/>
        </authorList>
    </citation>
    <scope>NUCLEOTIDE SEQUENCE [LARGE SCALE GENOMIC DNA]</scope>
</reference>
<dbReference type="PANTHER" id="PTHR35042">
    <property type="entry name" value="ANTHRONE OXYGENASE ENCC"/>
    <property type="match status" value="1"/>
</dbReference>
<evidence type="ECO:0000256" key="8">
    <source>
        <dbReference type="SAM" id="Phobius"/>
    </source>
</evidence>
<accession>A0A1W5D7E0</accession>
<comment type="subcellular location">
    <subcellularLocation>
        <location evidence="1">Membrane</location>
        <topology evidence="1">Multi-pass membrane protein</topology>
    </subcellularLocation>
</comment>
<keyword evidence="2 8" id="KW-0812">Transmembrane</keyword>
<dbReference type="InterPro" id="IPR013901">
    <property type="entry name" value="Anthrone_oxy"/>
</dbReference>
<name>A0A1W5D7E0_9LECA</name>
<evidence type="ECO:0000256" key="1">
    <source>
        <dbReference type="ARBA" id="ARBA00004141"/>
    </source>
</evidence>
<keyword evidence="10" id="KW-1185">Reference proteome</keyword>
<evidence type="ECO:0000256" key="4">
    <source>
        <dbReference type="ARBA" id="ARBA00023002"/>
    </source>
</evidence>
<dbReference type="GO" id="GO:0016020">
    <property type="term" value="C:membrane"/>
    <property type="evidence" value="ECO:0007669"/>
    <property type="project" value="UniProtKB-SubCell"/>
</dbReference>
<dbReference type="GO" id="GO:0004497">
    <property type="term" value="F:monooxygenase activity"/>
    <property type="evidence" value="ECO:0007669"/>
    <property type="project" value="UniProtKB-KW"/>
</dbReference>
<evidence type="ECO:0000256" key="5">
    <source>
        <dbReference type="ARBA" id="ARBA00023033"/>
    </source>
</evidence>
<dbReference type="Pfam" id="PF08592">
    <property type="entry name" value="Anthrone_oxy"/>
    <property type="match status" value="1"/>
</dbReference>
<dbReference type="PANTHER" id="PTHR35042:SF3">
    <property type="entry name" value="ANTHRONE OXYGENASE-RELATED"/>
    <property type="match status" value="1"/>
</dbReference>
<protein>
    <recommendedName>
        <fullName evidence="11">Noranthrone monooxygenase</fullName>
    </recommendedName>
</protein>
<feature type="transmembrane region" description="Helical" evidence="8">
    <location>
        <begin position="12"/>
        <end position="41"/>
    </location>
</feature>
<evidence type="ECO:0000256" key="6">
    <source>
        <dbReference type="ARBA" id="ARBA00023136"/>
    </source>
</evidence>